<feature type="domain" description="TnsA endonuclease C-terminal" evidence="1">
    <location>
        <begin position="126"/>
        <end position="201"/>
    </location>
</feature>
<feature type="domain" description="TnsA endonuclease N-terminal" evidence="2">
    <location>
        <begin position="43"/>
        <end position="124"/>
    </location>
</feature>
<evidence type="ECO:0000259" key="1">
    <source>
        <dbReference type="Pfam" id="PF08721"/>
    </source>
</evidence>
<dbReference type="InterPro" id="IPR014833">
    <property type="entry name" value="TnsA_N"/>
</dbReference>
<evidence type="ECO:0000313" key="3">
    <source>
        <dbReference type="EMBL" id="MRT01794.1"/>
    </source>
</evidence>
<accession>A0A7X2LC42</accession>
<gene>
    <name evidence="3" type="ORF">GJQ57_24425</name>
</gene>
<dbReference type="GO" id="GO:0004519">
    <property type="term" value="F:endonuclease activity"/>
    <property type="evidence" value="ECO:0007669"/>
    <property type="project" value="UniProtKB-KW"/>
</dbReference>
<evidence type="ECO:0000259" key="2">
    <source>
        <dbReference type="Pfam" id="PF08722"/>
    </source>
</evidence>
<sequence length="215" mass="24638">MPVRRIPKNYLFVTGRHTSPRADEVIEFESILEKEYMLLLDSDPQVESYEGQPVEIPLSRGRIYVPDLLVTYRRPSLGIQRPPELVEVKTQEHLNRYAEKYREKFAAAVVFAEEHGWIFVTRTEADVRTPRIQNLKYLHRYRHTPADPAAAECLLDAMRREGCPTTPAALLGNLAGSLEERATWTPVLWHLVAHGAIQVDLRVPLTETTLLFLPS</sequence>
<protein>
    <submittedName>
        <fullName evidence="3">Heteromeric transposase endonuclease subunit TnsA</fullName>
    </submittedName>
</protein>
<reference evidence="3 4" key="1">
    <citation type="submission" date="2019-11" db="EMBL/GenBank/DDBJ databases">
        <title>Phenotypic characterization of an OXA-22 and OXA-60 co-producing Ralstonia pickettii clinical strain.</title>
        <authorList>
            <person name="He F."/>
        </authorList>
    </citation>
    <scope>NUCLEOTIDE SEQUENCE [LARGE SCALE GENOMIC DNA]</scope>
    <source>
        <strain evidence="3 4">PSLESD1</strain>
    </source>
</reference>
<comment type="caution">
    <text evidence="3">The sequence shown here is derived from an EMBL/GenBank/DDBJ whole genome shotgun (WGS) entry which is preliminary data.</text>
</comment>
<dbReference type="InterPro" id="IPR014832">
    <property type="entry name" value="TnsA_C"/>
</dbReference>
<organism evidence="3 4">
    <name type="scientific">Ralstonia pickettii</name>
    <name type="common">Burkholderia pickettii</name>
    <dbReference type="NCBI Taxonomy" id="329"/>
    <lineage>
        <taxon>Bacteria</taxon>
        <taxon>Pseudomonadati</taxon>
        <taxon>Pseudomonadota</taxon>
        <taxon>Betaproteobacteria</taxon>
        <taxon>Burkholderiales</taxon>
        <taxon>Burkholderiaceae</taxon>
        <taxon>Ralstonia</taxon>
    </lineage>
</organism>
<keyword evidence="3" id="KW-0540">Nuclease</keyword>
<evidence type="ECO:0000313" key="4">
    <source>
        <dbReference type="Proteomes" id="UP000441032"/>
    </source>
</evidence>
<dbReference type="AlphaFoldDB" id="A0A7X2LC42"/>
<keyword evidence="3" id="KW-0378">Hydrolase</keyword>
<proteinExistence type="predicted"/>
<dbReference type="Pfam" id="PF08721">
    <property type="entry name" value="Tn7_Tnp_TnsA_C"/>
    <property type="match status" value="1"/>
</dbReference>
<dbReference type="Proteomes" id="UP000441032">
    <property type="component" value="Unassembled WGS sequence"/>
</dbReference>
<dbReference type="Pfam" id="PF08722">
    <property type="entry name" value="Tn7_TnsA-like_N"/>
    <property type="match status" value="1"/>
</dbReference>
<dbReference type="EMBL" id="WJYN01000021">
    <property type="protein sequence ID" value="MRT01794.1"/>
    <property type="molecule type" value="Genomic_DNA"/>
</dbReference>
<name>A0A7X2LC42_RALPI</name>
<keyword evidence="3" id="KW-0255">Endonuclease</keyword>